<dbReference type="EMBL" id="JAOPGA020000651">
    <property type="protein sequence ID" value="KAL0480295.1"/>
    <property type="molecule type" value="Genomic_DNA"/>
</dbReference>
<keyword evidence="2" id="KW-1185">Reference proteome</keyword>
<organism evidence="1 2">
    <name type="scientific">Acrasis kona</name>
    <dbReference type="NCBI Taxonomy" id="1008807"/>
    <lineage>
        <taxon>Eukaryota</taxon>
        <taxon>Discoba</taxon>
        <taxon>Heterolobosea</taxon>
        <taxon>Tetramitia</taxon>
        <taxon>Eutetramitia</taxon>
        <taxon>Acrasidae</taxon>
        <taxon>Acrasis</taxon>
    </lineage>
</organism>
<gene>
    <name evidence="1" type="ORF">AKO1_007094</name>
</gene>
<sequence length="76" mass="8522">MNLENARNNAFKLLEGSNPCSTCAQSDFGELARDLKLLKSSINELPNYGSFIVDDLKNIDSKIKNFPSFIEIIQIN</sequence>
<evidence type="ECO:0000313" key="1">
    <source>
        <dbReference type="EMBL" id="KAL0480295.1"/>
    </source>
</evidence>
<name>A0AAW2YT22_9EUKA</name>
<comment type="caution">
    <text evidence="1">The sequence shown here is derived from an EMBL/GenBank/DDBJ whole genome shotgun (WGS) entry which is preliminary data.</text>
</comment>
<dbReference type="AlphaFoldDB" id="A0AAW2YT22"/>
<feature type="non-terminal residue" evidence="1">
    <location>
        <position position="76"/>
    </location>
</feature>
<dbReference type="Proteomes" id="UP001431209">
    <property type="component" value="Unassembled WGS sequence"/>
</dbReference>
<proteinExistence type="predicted"/>
<reference evidence="1 2" key="1">
    <citation type="submission" date="2024-03" db="EMBL/GenBank/DDBJ databases">
        <title>The Acrasis kona genome and developmental transcriptomes reveal deep origins of eukaryotic multicellular pathways.</title>
        <authorList>
            <person name="Sheikh S."/>
            <person name="Fu C.-J."/>
            <person name="Brown M.W."/>
            <person name="Baldauf S.L."/>
        </authorList>
    </citation>
    <scope>NUCLEOTIDE SEQUENCE [LARGE SCALE GENOMIC DNA]</scope>
    <source>
        <strain evidence="1 2">ATCC MYA-3509</strain>
    </source>
</reference>
<evidence type="ECO:0000313" key="2">
    <source>
        <dbReference type="Proteomes" id="UP001431209"/>
    </source>
</evidence>
<accession>A0AAW2YT22</accession>
<protein>
    <submittedName>
        <fullName evidence="1">Uncharacterized protein</fullName>
    </submittedName>
</protein>